<dbReference type="EMBL" id="LZSY01000036">
    <property type="protein sequence ID" value="OBB95692.1"/>
    <property type="molecule type" value="Genomic_DNA"/>
</dbReference>
<accession>A0A1A0WD93</accession>
<feature type="region of interest" description="Disordered" evidence="1">
    <location>
        <begin position="83"/>
        <end position="107"/>
    </location>
</feature>
<dbReference type="Proteomes" id="UP000094008">
    <property type="component" value="Unassembled WGS sequence"/>
</dbReference>
<name>A0A1A0WD93_MYCPR</name>
<feature type="compositionally biased region" description="Gly residues" evidence="1">
    <location>
        <begin position="84"/>
        <end position="99"/>
    </location>
</feature>
<dbReference type="AlphaFoldDB" id="A0A1A0WD93"/>
<organism evidence="2 3">
    <name type="scientific">Mycolicibacterium peregrinum</name>
    <name type="common">Mycobacterium peregrinum</name>
    <dbReference type="NCBI Taxonomy" id="43304"/>
    <lineage>
        <taxon>Bacteria</taxon>
        <taxon>Bacillati</taxon>
        <taxon>Actinomycetota</taxon>
        <taxon>Actinomycetes</taxon>
        <taxon>Mycobacteriales</taxon>
        <taxon>Mycobacteriaceae</taxon>
        <taxon>Mycolicibacterium</taxon>
    </lineage>
</organism>
<sequence length="167" mass="16995">MPTAVIWSAVVAGPSRSSGAAWPAVAGSAVVALPSRPAMVTRSAGVAWSIGATGAARTARMTGPTGSPRSSRALAVAEVARWPGLGGREPGPGAQGGGSEGHRQGRSAGETLDVHVQLPFTGVRYPIIGGYLAELCNRYAATRRGLGVVHTPTFDVRVTRSDTPDTP</sequence>
<proteinExistence type="predicted"/>
<evidence type="ECO:0000313" key="2">
    <source>
        <dbReference type="EMBL" id="OBB95692.1"/>
    </source>
</evidence>
<comment type="caution">
    <text evidence="2">The sequence shown here is derived from an EMBL/GenBank/DDBJ whole genome shotgun (WGS) entry which is preliminary data.</text>
</comment>
<gene>
    <name evidence="2" type="ORF">A5779_18180</name>
</gene>
<evidence type="ECO:0000313" key="3">
    <source>
        <dbReference type="Proteomes" id="UP000094008"/>
    </source>
</evidence>
<reference evidence="3" key="1">
    <citation type="submission" date="2016-06" db="EMBL/GenBank/DDBJ databases">
        <authorList>
            <person name="Sutton G."/>
            <person name="Brinkac L."/>
            <person name="Sanka R."/>
            <person name="Adams M."/>
            <person name="Lau E."/>
            <person name="Mehaffy C."/>
            <person name="Tameris M."/>
            <person name="Hatherill M."/>
            <person name="Hanekom W."/>
            <person name="Mahomed H."/>
            <person name="Mcshane H."/>
        </authorList>
    </citation>
    <scope>NUCLEOTIDE SEQUENCE [LARGE SCALE GENOMIC DNA]</scope>
    <source>
        <strain evidence="3">852002-10433_SCH5171157</strain>
    </source>
</reference>
<protein>
    <submittedName>
        <fullName evidence="2">Uncharacterized protein</fullName>
    </submittedName>
</protein>
<evidence type="ECO:0000256" key="1">
    <source>
        <dbReference type="SAM" id="MobiDB-lite"/>
    </source>
</evidence>